<gene>
    <name evidence="1" type="ORF">GMJLKIPL_4205</name>
</gene>
<evidence type="ECO:0000313" key="2">
    <source>
        <dbReference type="Proteomes" id="UP001055153"/>
    </source>
</evidence>
<comment type="caution">
    <text evidence="1">The sequence shown here is derived from an EMBL/GenBank/DDBJ whole genome shotgun (WGS) entry which is preliminary data.</text>
</comment>
<sequence>MSCWVPIGWLVPVPETPPISPFLDRNVSTFASASATRLRRASMLVPSQVEANRAVSTFAAASDER</sequence>
<reference evidence="1" key="1">
    <citation type="journal article" date="2021" name="Front. Microbiol.">
        <title>Comprehensive Comparative Genomics and Phenotyping of Methylobacterium Species.</title>
        <authorList>
            <person name="Alessa O."/>
            <person name="Ogura Y."/>
            <person name="Fujitani Y."/>
            <person name="Takami H."/>
            <person name="Hayashi T."/>
            <person name="Sahin N."/>
            <person name="Tani A."/>
        </authorList>
    </citation>
    <scope>NUCLEOTIDE SEQUENCE</scope>
    <source>
        <strain evidence="1">DSM 17168</strain>
    </source>
</reference>
<accession>A0ABQ4SGA1</accession>
<keyword evidence="2" id="KW-1185">Reference proteome</keyword>
<dbReference type="EMBL" id="BPQQ01000051">
    <property type="protein sequence ID" value="GJE02261.1"/>
    <property type="molecule type" value="Genomic_DNA"/>
</dbReference>
<reference evidence="1" key="2">
    <citation type="submission" date="2021-08" db="EMBL/GenBank/DDBJ databases">
        <authorList>
            <person name="Tani A."/>
            <person name="Ola A."/>
            <person name="Ogura Y."/>
            <person name="Katsura K."/>
            <person name="Hayashi T."/>
        </authorList>
    </citation>
    <scope>NUCLEOTIDE SEQUENCE</scope>
    <source>
        <strain evidence="1">DSM 17168</strain>
    </source>
</reference>
<proteinExistence type="predicted"/>
<dbReference type="Proteomes" id="UP001055153">
    <property type="component" value="Unassembled WGS sequence"/>
</dbReference>
<name>A0ABQ4SGA1_9HYPH</name>
<evidence type="ECO:0000313" key="1">
    <source>
        <dbReference type="EMBL" id="GJE02261.1"/>
    </source>
</evidence>
<protein>
    <submittedName>
        <fullName evidence="1">Uncharacterized protein</fullName>
    </submittedName>
</protein>
<organism evidence="1 2">
    <name type="scientific">Methylobacterium isbiliense</name>
    <dbReference type="NCBI Taxonomy" id="315478"/>
    <lineage>
        <taxon>Bacteria</taxon>
        <taxon>Pseudomonadati</taxon>
        <taxon>Pseudomonadota</taxon>
        <taxon>Alphaproteobacteria</taxon>
        <taxon>Hyphomicrobiales</taxon>
        <taxon>Methylobacteriaceae</taxon>
        <taxon>Methylobacterium</taxon>
    </lineage>
</organism>